<keyword evidence="5 6" id="KW-0472">Membrane</keyword>
<evidence type="ECO:0000313" key="8">
    <source>
        <dbReference type="Proteomes" id="UP000320359"/>
    </source>
</evidence>
<keyword evidence="4 6" id="KW-1133">Transmembrane helix</keyword>
<gene>
    <name evidence="7" type="ORF">FM042_04200</name>
</gene>
<accession>A0A552X512</accession>
<keyword evidence="3 6" id="KW-0812">Transmembrane</keyword>
<comment type="subcellular location">
    <subcellularLocation>
        <location evidence="1">Cell membrane</location>
    </subcellularLocation>
</comment>
<sequence>MADLFMQALELMLAGMGVVFLFLCVLTGAVMLLTRLCPEPMKMTAPSNPPPEDHANSQASKLAAVTVAVQKYRHARGRADQSED</sequence>
<keyword evidence="2" id="KW-1003">Cell membrane</keyword>
<proteinExistence type="predicted"/>
<evidence type="ECO:0000256" key="4">
    <source>
        <dbReference type="ARBA" id="ARBA00022989"/>
    </source>
</evidence>
<dbReference type="EMBL" id="VJWL01000001">
    <property type="protein sequence ID" value="TRW50056.1"/>
    <property type="molecule type" value="Genomic_DNA"/>
</dbReference>
<dbReference type="AlphaFoldDB" id="A0A552X512"/>
<dbReference type="Pfam" id="PF04277">
    <property type="entry name" value="OAD_gamma"/>
    <property type="match status" value="1"/>
</dbReference>
<evidence type="ECO:0000313" key="7">
    <source>
        <dbReference type="EMBL" id="TRW50056.1"/>
    </source>
</evidence>
<evidence type="ECO:0000256" key="1">
    <source>
        <dbReference type="ARBA" id="ARBA00004236"/>
    </source>
</evidence>
<dbReference type="GO" id="GO:0015081">
    <property type="term" value="F:sodium ion transmembrane transporter activity"/>
    <property type="evidence" value="ECO:0007669"/>
    <property type="project" value="InterPro"/>
</dbReference>
<dbReference type="OrthoDB" id="5772594at2"/>
<dbReference type="NCBIfam" id="NF040909">
    <property type="entry name" value="OadG_rel_small"/>
    <property type="match status" value="1"/>
</dbReference>
<comment type="caution">
    <text evidence="7">The sequence shown here is derived from an EMBL/GenBank/DDBJ whole genome shotgun (WGS) entry which is preliminary data.</text>
</comment>
<dbReference type="Proteomes" id="UP000320359">
    <property type="component" value="Unassembled WGS sequence"/>
</dbReference>
<name>A0A552X512_9GAMM</name>
<evidence type="ECO:0000256" key="5">
    <source>
        <dbReference type="ARBA" id="ARBA00023136"/>
    </source>
</evidence>
<dbReference type="InterPro" id="IPR005899">
    <property type="entry name" value="Na_pump_deCOase"/>
</dbReference>
<protein>
    <submittedName>
        <fullName evidence="7">Oxaloacetate decarboxylase subunit gamma</fullName>
    </submittedName>
</protein>
<evidence type="ECO:0000256" key="2">
    <source>
        <dbReference type="ARBA" id="ARBA00022475"/>
    </source>
</evidence>
<evidence type="ECO:0000256" key="6">
    <source>
        <dbReference type="SAM" id="Phobius"/>
    </source>
</evidence>
<feature type="transmembrane region" description="Helical" evidence="6">
    <location>
        <begin position="12"/>
        <end position="33"/>
    </location>
</feature>
<keyword evidence="8" id="KW-1185">Reference proteome</keyword>
<reference evidence="7 8" key="1">
    <citation type="submission" date="2019-07" db="EMBL/GenBank/DDBJ databases">
        <authorList>
            <person name="Yang M."/>
            <person name="Zhao D."/>
            <person name="Xiang H."/>
        </authorList>
    </citation>
    <scope>NUCLEOTIDE SEQUENCE [LARGE SCALE GENOMIC DNA]</scope>
    <source>
        <strain evidence="7 8">IM1326</strain>
    </source>
</reference>
<dbReference type="RefSeq" id="WP_143234642.1">
    <property type="nucleotide sequence ID" value="NZ_VJWL01000001.1"/>
</dbReference>
<dbReference type="GO" id="GO:0005886">
    <property type="term" value="C:plasma membrane"/>
    <property type="evidence" value="ECO:0007669"/>
    <property type="project" value="UniProtKB-SubCell"/>
</dbReference>
<evidence type="ECO:0000256" key="3">
    <source>
        <dbReference type="ARBA" id="ARBA00022692"/>
    </source>
</evidence>
<organism evidence="7 8">
    <name type="scientific">Aliidiomarina halalkaliphila</name>
    <dbReference type="NCBI Taxonomy" id="2593535"/>
    <lineage>
        <taxon>Bacteria</taxon>
        <taxon>Pseudomonadati</taxon>
        <taxon>Pseudomonadota</taxon>
        <taxon>Gammaproteobacteria</taxon>
        <taxon>Alteromonadales</taxon>
        <taxon>Idiomarinaceae</taxon>
        <taxon>Aliidiomarina</taxon>
    </lineage>
</organism>
<dbReference type="GO" id="GO:0036376">
    <property type="term" value="P:sodium ion export across plasma membrane"/>
    <property type="evidence" value="ECO:0007669"/>
    <property type="project" value="InterPro"/>
</dbReference>